<keyword evidence="1" id="KW-0456">Lyase</keyword>
<dbReference type="SUPFAM" id="SSF46785">
    <property type="entry name" value="Winged helix' DNA-binding domain"/>
    <property type="match status" value="1"/>
</dbReference>
<evidence type="ECO:0000256" key="7">
    <source>
        <dbReference type="ARBA" id="ARBA00048470"/>
    </source>
</evidence>
<dbReference type="AlphaFoldDB" id="A0A1B4V123"/>
<comment type="similarity">
    <text evidence="3">Belongs to the Ahb/Nir family.</text>
</comment>
<accession>A0A1B4V123</accession>
<dbReference type="Proteomes" id="UP000218899">
    <property type="component" value="Chromosome"/>
</dbReference>
<evidence type="ECO:0000256" key="4">
    <source>
        <dbReference type="ARBA" id="ARBA00023465"/>
    </source>
</evidence>
<reference evidence="10 11" key="1">
    <citation type="submission" date="2015-08" db="EMBL/GenBank/DDBJ databases">
        <title>Complete genome sequence of Sulfurifustis variabilis.</title>
        <authorList>
            <person name="Miura A."/>
            <person name="Kojima H."/>
            <person name="Fukui M."/>
        </authorList>
    </citation>
    <scope>NUCLEOTIDE SEQUENCE [LARGE SCALE GENOMIC DNA]</scope>
    <source>
        <strain evidence="11">skN76</strain>
    </source>
</reference>
<dbReference type="InterPro" id="IPR036390">
    <property type="entry name" value="WH_DNA-bd_sf"/>
</dbReference>
<name>A0A1B4V123_9GAMM</name>
<dbReference type="Pfam" id="PF22451">
    <property type="entry name" value="NirdL-like_HTH"/>
    <property type="match status" value="1"/>
</dbReference>
<feature type="domain" description="Siroheme decarboxylase AsnC-like ligand binding" evidence="8">
    <location>
        <begin position="65"/>
        <end position="134"/>
    </location>
</feature>
<dbReference type="OrthoDB" id="5568033at2"/>
<evidence type="ECO:0000256" key="3">
    <source>
        <dbReference type="ARBA" id="ARBA00023457"/>
    </source>
</evidence>
<dbReference type="PANTHER" id="PTHR43413">
    <property type="entry name" value="TRANSCRIPTIONAL REGULATOR, ASNC FAMILY"/>
    <property type="match status" value="1"/>
</dbReference>
<dbReference type="Gene3D" id="3.30.70.3460">
    <property type="match status" value="1"/>
</dbReference>
<dbReference type="EMBL" id="AP014936">
    <property type="protein sequence ID" value="BAU46935.1"/>
    <property type="molecule type" value="Genomic_DNA"/>
</dbReference>
<comment type="function">
    <text evidence="6">Involved in heme d1 biosynthesis. Catalyzes the decarboxylation of siroheme into didecarboxysiroheme.</text>
</comment>
<dbReference type="InterPro" id="IPR053953">
    <property type="entry name" value="NirdL-like_HTH"/>
</dbReference>
<dbReference type="EC" id="4.1.1.111" evidence="5"/>
<dbReference type="Gene3D" id="1.10.10.10">
    <property type="entry name" value="Winged helix-like DNA-binding domain superfamily/Winged helix DNA-binding domain"/>
    <property type="match status" value="1"/>
</dbReference>
<comment type="subunit">
    <text evidence="4">Probably forms a complex composed of NirD, NirL, NirG and NirH. All proteins are required for the total conversion of siroheme to didecarboxysiroheme.</text>
</comment>
<dbReference type="RefSeq" id="WP_096457911.1">
    <property type="nucleotide sequence ID" value="NZ_AP014936.1"/>
</dbReference>
<comment type="pathway">
    <text evidence="2">Porphyrin-containing compound metabolism.</text>
</comment>
<dbReference type="GO" id="GO:0016829">
    <property type="term" value="F:lyase activity"/>
    <property type="evidence" value="ECO:0007669"/>
    <property type="project" value="UniProtKB-KW"/>
</dbReference>
<organism evidence="10 11">
    <name type="scientific">Sulfurifustis variabilis</name>
    <dbReference type="NCBI Taxonomy" id="1675686"/>
    <lineage>
        <taxon>Bacteria</taxon>
        <taxon>Pseudomonadati</taxon>
        <taxon>Pseudomonadota</taxon>
        <taxon>Gammaproteobacteria</taxon>
        <taxon>Acidiferrobacterales</taxon>
        <taxon>Acidiferrobacteraceae</taxon>
        <taxon>Sulfurifustis</taxon>
    </lineage>
</organism>
<dbReference type="InterPro" id="IPR036388">
    <property type="entry name" value="WH-like_DNA-bd_sf"/>
</dbReference>
<evidence type="ECO:0000256" key="6">
    <source>
        <dbReference type="ARBA" id="ARBA00045291"/>
    </source>
</evidence>
<evidence type="ECO:0000259" key="9">
    <source>
        <dbReference type="Pfam" id="PF22451"/>
    </source>
</evidence>
<evidence type="ECO:0000256" key="2">
    <source>
        <dbReference type="ARBA" id="ARBA00023444"/>
    </source>
</evidence>
<protein>
    <recommendedName>
        <fullName evidence="5">siroheme decarboxylase</fullName>
        <ecNumber evidence="5">4.1.1.111</ecNumber>
    </recommendedName>
</protein>
<dbReference type="InterPro" id="IPR050684">
    <property type="entry name" value="HTH-Siroheme_Decarb"/>
</dbReference>
<dbReference type="KEGG" id="sva:SVA_0353"/>
<evidence type="ECO:0000256" key="5">
    <source>
        <dbReference type="ARBA" id="ARBA00023471"/>
    </source>
</evidence>
<dbReference type="InterPro" id="IPR040523">
    <property type="entry name" value="AsnC_trans_reg2"/>
</dbReference>
<evidence type="ECO:0000259" key="8">
    <source>
        <dbReference type="Pfam" id="PF17805"/>
    </source>
</evidence>
<keyword evidence="11" id="KW-1185">Reference proteome</keyword>
<sequence length="149" mass="16780">MNALEKRLLNEFQRDFPLSSTPYADIAKRVGASETEVLEALARLTASGAVSRVGPVIRPHSIGVSTLAAMRVPPERLPEIAALVSEYPEVNHNYEREHEVNLWFVLAAPTKQRLRQVLSDIERRARLAVLDLPLLADYHIDLGFEIKWS</sequence>
<feature type="domain" description="Siroheme decarboxylase NirL-like HTH" evidence="9">
    <location>
        <begin position="5"/>
        <end position="49"/>
    </location>
</feature>
<dbReference type="PANTHER" id="PTHR43413:SF1">
    <property type="entry name" value="SIROHEME DECARBOXYLASE NIRL SUBUNIT"/>
    <property type="match status" value="1"/>
</dbReference>
<gene>
    <name evidence="10" type="ORF">SVA_0353</name>
</gene>
<proteinExistence type="inferred from homology"/>
<dbReference type="Pfam" id="PF17805">
    <property type="entry name" value="AsnC_trans_reg2"/>
    <property type="match status" value="1"/>
</dbReference>
<evidence type="ECO:0000313" key="11">
    <source>
        <dbReference type="Proteomes" id="UP000218899"/>
    </source>
</evidence>
<comment type="catalytic activity">
    <reaction evidence="7">
        <text>siroheme + 2 H(+) = 12,18-didecarboxysiroheme + 2 CO2</text>
        <dbReference type="Rhea" id="RHEA:19093"/>
        <dbReference type="ChEBI" id="CHEBI:15378"/>
        <dbReference type="ChEBI" id="CHEBI:16526"/>
        <dbReference type="ChEBI" id="CHEBI:60052"/>
        <dbReference type="ChEBI" id="CHEBI:140497"/>
        <dbReference type="EC" id="4.1.1.111"/>
    </reaction>
</comment>
<evidence type="ECO:0000313" key="10">
    <source>
        <dbReference type="EMBL" id="BAU46935.1"/>
    </source>
</evidence>
<evidence type="ECO:0000256" key="1">
    <source>
        <dbReference type="ARBA" id="ARBA00023239"/>
    </source>
</evidence>